<accession>A0A7W3INT0</accession>
<evidence type="ECO:0000256" key="1">
    <source>
        <dbReference type="SAM" id="Phobius"/>
    </source>
</evidence>
<proteinExistence type="predicted"/>
<sequence>MPTYRVRPSKPVALITSVLGVAIVAFGVYSMVHRGQMHGFAYLWLVFGVVIIGFNLWSAFSSRGGTQVITRDDDPTPRR</sequence>
<organism evidence="2 3">
    <name type="scientific">Microlunatus kandeliicorticis</name>
    <dbReference type="NCBI Taxonomy" id="1759536"/>
    <lineage>
        <taxon>Bacteria</taxon>
        <taxon>Bacillati</taxon>
        <taxon>Actinomycetota</taxon>
        <taxon>Actinomycetes</taxon>
        <taxon>Propionibacteriales</taxon>
        <taxon>Propionibacteriaceae</taxon>
        <taxon>Microlunatus</taxon>
    </lineage>
</organism>
<feature type="transmembrane region" description="Helical" evidence="1">
    <location>
        <begin position="12"/>
        <end position="32"/>
    </location>
</feature>
<gene>
    <name evidence="2" type="ORF">FHX74_000078</name>
</gene>
<dbReference type="RefSeq" id="WP_182558134.1">
    <property type="nucleotide sequence ID" value="NZ_JACGWT010000001.1"/>
</dbReference>
<dbReference type="AlphaFoldDB" id="A0A7W3INT0"/>
<reference evidence="2 3" key="1">
    <citation type="submission" date="2020-07" db="EMBL/GenBank/DDBJ databases">
        <title>Sequencing the genomes of 1000 actinobacteria strains.</title>
        <authorList>
            <person name="Klenk H.-P."/>
        </authorList>
    </citation>
    <scope>NUCLEOTIDE SEQUENCE [LARGE SCALE GENOMIC DNA]</scope>
    <source>
        <strain evidence="2 3">DSM 100723</strain>
    </source>
</reference>
<keyword evidence="1" id="KW-1133">Transmembrane helix</keyword>
<keyword evidence="1" id="KW-0812">Transmembrane</keyword>
<keyword evidence="3" id="KW-1185">Reference proteome</keyword>
<evidence type="ECO:0000313" key="3">
    <source>
        <dbReference type="Proteomes" id="UP000523079"/>
    </source>
</evidence>
<dbReference type="Proteomes" id="UP000523079">
    <property type="component" value="Unassembled WGS sequence"/>
</dbReference>
<name>A0A7W3INT0_9ACTN</name>
<keyword evidence="1" id="KW-0472">Membrane</keyword>
<comment type="caution">
    <text evidence="2">The sequence shown here is derived from an EMBL/GenBank/DDBJ whole genome shotgun (WGS) entry which is preliminary data.</text>
</comment>
<dbReference type="EMBL" id="JACGWT010000001">
    <property type="protein sequence ID" value="MBA8792484.1"/>
    <property type="molecule type" value="Genomic_DNA"/>
</dbReference>
<feature type="transmembrane region" description="Helical" evidence="1">
    <location>
        <begin position="38"/>
        <end position="57"/>
    </location>
</feature>
<protein>
    <submittedName>
        <fullName evidence="2">Uncharacterized protein</fullName>
    </submittedName>
</protein>
<evidence type="ECO:0000313" key="2">
    <source>
        <dbReference type="EMBL" id="MBA8792484.1"/>
    </source>
</evidence>